<proteinExistence type="predicted"/>
<dbReference type="STRING" id="1334629.MFUL124B02_10235"/>
<reference evidence="5 6" key="1">
    <citation type="submission" date="2016-10" db="EMBL/GenBank/DDBJ databases">
        <authorList>
            <person name="Varghese N."/>
            <person name="Submissions S."/>
        </authorList>
    </citation>
    <scope>NUCLEOTIDE SEQUENCE [LARGE SCALE GENOMIC DNA]</scope>
    <source>
        <strain evidence="5 6">DSM 16525</strain>
    </source>
</reference>
<dbReference type="InterPro" id="IPR007627">
    <property type="entry name" value="RNA_pol_sigma70_r2"/>
</dbReference>
<dbReference type="InterPro" id="IPR013249">
    <property type="entry name" value="RNA_pol_sigma70_r4_t2"/>
</dbReference>
<dbReference type="InterPro" id="IPR013324">
    <property type="entry name" value="RNA_pol_sigma_r3/r4-like"/>
</dbReference>
<dbReference type="Gene3D" id="3.10.450.50">
    <property type="match status" value="1"/>
</dbReference>
<evidence type="ECO:0000313" key="4">
    <source>
        <dbReference type="EMBL" id="GEN12935.1"/>
    </source>
</evidence>
<dbReference type="PANTHER" id="PTHR30173:SF43">
    <property type="entry name" value="ECF RNA POLYMERASE SIGMA FACTOR SIGI-RELATED"/>
    <property type="match status" value="1"/>
</dbReference>
<dbReference type="PANTHER" id="PTHR30173">
    <property type="entry name" value="SIGMA 19 FACTOR"/>
    <property type="match status" value="1"/>
</dbReference>
<evidence type="ECO:0000259" key="3">
    <source>
        <dbReference type="Pfam" id="PF08281"/>
    </source>
</evidence>
<dbReference type="InterPro" id="IPR014284">
    <property type="entry name" value="RNA_pol_sigma-70_dom"/>
</dbReference>
<dbReference type="NCBIfam" id="TIGR02937">
    <property type="entry name" value="sigma70-ECF"/>
    <property type="match status" value="1"/>
</dbReference>
<keyword evidence="4" id="KW-0804">Transcription</keyword>
<evidence type="ECO:0000313" key="7">
    <source>
        <dbReference type="Proteomes" id="UP000321514"/>
    </source>
</evidence>
<protein>
    <submittedName>
        <fullName evidence="4">DNA-directed RNA polymerase sigma-70 factor</fullName>
    </submittedName>
    <submittedName>
        <fullName evidence="5">RNA polymerase, sigma subunit, ECF family</fullName>
    </submittedName>
</protein>
<organism evidence="4 7">
    <name type="scientific">Myxococcus fulvus</name>
    <dbReference type="NCBI Taxonomy" id="33"/>
    <lineage>
        <taxon>Bacteria</taxon>
        <taxon>Pseudomonadati</taxon>
        <taxon>Myxococcota</taxon>
        <taxon>Myxococcia</taxon>
        <taxon>Myxococcales</taxon>
        <taxon>Cystobacterineae</taxon>
        <taxon>Myxococcaceae</taxon>
        <taxon>Myxococcus</taxon>
    </lineage>
</organism>
<sequence>MGISAEFSATFERARSRLRAVAFRMLGSAEEADDAVQECWLRASRADTRAIANPDGWWTTVLGRVCLEMLRARQHRDETPADTELLEESFARDETPSLEDEAVRAESVGLALLVVLDTLGPAERIAFVLHDLFGLSFEDIATIVERSPVAAKKLASRARHRVRGKPLGSAAELAHRRQVIEAFLTASRAGDLEALLAVLAPDVVRRADAGALRPATPTEVRGARRVAEETLTNTGRARFARVALIDGTPGIVVAPRGRLRLVLEVDVAGDRVAAFNVISERAHLRRLRITVLAPGS</sequence>
<dbReference type="OrthoDB" id="9794372at2"/>
<dbReference type="SUPFAM" id="SSF88946">
    <property type="entry name" value="Sigma2 domain of RNA polymerase sigma factors"/>
    <property type="match status" value="1"/>
</dbReference>
<dbReference type="Proteomes" id="UP000321514">
    <property type="component" value="Unassembled WGS sequence"/>
</dbReference>
<dbReference type="GO" id="GO:0003677">
    <property type="term" value="F:DNA binding"/>
    <property type="evidence" value="ECO:0007669"/>
    <property type="project" value="InterPro"/>
</dbReference>
<dbReference type="SUPFAM" id="SSF88659">
    <property type="entry name" value="Sigma3 and sigma4 domains of RNA polymerase sigma factors"/>
    <property type="match status" value="1"/>
</dbReference>
<dbReference type="InterPro" id="IPR032710">
    <property type="entry name" value="NTF2-like_dom_sf"/>
</dbReference>
<dbReference type="EMBL" id="FOIB01000013">
    <property type="protein sequence ID" value="SEU38536.1"/>
    <property type="molecule type" value="Genomic_DNA"/>
</dbReference>
<dbReference type="InterPro" id="IPR013325">
    <property type="entry name" value="RNA_pol_sigma_r2"/>
</dbReference>
<dbReference type="SUPFAM" id="SSF54427">
    <property type="entry name" value="NTF2-like"/>
    <property type="match status" value="1"/>
</dbReference>
<dbReference type="GO" id="GO:0000428">
    <property type="term" value="C:DNA-directed RNA polymerase complex"/>
    <property type="evidence" value="ECO:0007669"/>
    <property type="project" value="UniProtKB-KW"/>
</dbReference>
<dbReference type="RefSeq" id="WP_074958373.1">
    <property type="nucleotide sequence ID" value="NZ_BJXR01000072.1"/>
</dbReference>
<comment type="caution">
    <text evidence="4">The sequence shown here is derived from an EMBL/GenBank/DDBJ whole genome shotgun (WGS) entry which is preliminary data.</text>
</comment>
<dbReference type="Pfam" id="PF08281">
    <property type="entry name" value="Sigma70_r4_2"/>
    <property type="match status" value="1"/>
</dbReference>
<dbReference type="InterPro" id="IPR036388">
    <property type="entry name" value="WH-like_DNA-bd_sf"/>
</dbReference>
<evidence type="ECO:0000256" key="1">
    <source>
        <dbReference type="ARBA" id="ARBA00011344"/>
    </source>
</evidence>
<dbReference type="GO" id="GO:0006352">
    <property type="term" value="P:DNA-templated transcription initiation"/>
    <property type="evidence" value="ECO:0007669"/>
    <property type="project" value="InterPro"/>
</dbReference>
<keyword evidence="4" id="KW-0240">DNA-directed RNA polymerase</keyword>
<dbReference type="Gene3D" id="1.10.1740.10">
    <property type="match status" value="1"/>
</dbReference>
<evidence type="ECO:0000313" key="5">
    <source>
        <dbReference type="EMBL" id="SEU38536.1"/>
    </source>
</evidence>
<dbReference type="Proteomes" id="UP000183760">
    <property type="component" value="Unassembled WGS sequence"/>
</dbReference>
<evidence type="ECO:0000259" key="2">
    <source>
        <dbReference type="Pfam" id="PF04542"/>
    </source>
</evidence>
<dbReference type="Pfam" id="PF04542">
    <property type="entry name" value="Sigma70_r2"/>
    <property type="match status" value="1"/>
</dbReference>
<accession>A0A511TFJ9</accession>
<dbReference type="AlphaFoldDB" id="A0A511TFJ9"/>
<comment type="subunit">
    <text evidence="1">Interacts transiently with the RNA polymerase catalytic core formed by RpoA, RpoB, RpoC and RpoZ (2 alpha, 1 beta, 1 beta' and 1 omega subunit) to form the RNA polymerase holoenzyme that can initiate transcription.</text>
</comment>
<dbReference type="Gene3D" id="1.10.10.10">
    <property type="entry name" value="Winged helix-like DNA-binding domain superfamily/Winged helix DNA-binding domain"/>
    <property type="match status" value="1"/>
</dbReference>
<name>A0A511TFJ9_MYXFU</name>
<dbReference type="InterPro" id="IPR052704">
    <property type="entry name" value="ECF_Sigma-70_Domain"/>
</dbReference>
<keyword evidence="6" id="KW-1185">Reference proteome</keyword>
<feature type="domain" description="RNA polymerase sigma-70 region 2" evidence="2">
    <location>
        <begin position="11"/>
        <end position="74"/>
    </location>
</feature>
<dbReference type="EMBL" id="BJXR01000072">
    <property type="protein sequence ID" value="GEN12935.1"/>
    <property type="molecule type" value="Genomic_DNA"/>
</dbReference>
<gene>
    <name evidence="4" type="primary">rpoE_6</name>
    <name evidence="4" type="ORF">MFU01_79720</name>
    <name evidence="5" type="ORF">SAMN05443572_113101</name>
</gene>
<evidence type="ECO:0000313" key="6">
    <source>
        <dbReference type="Proteomes" id="UP000183760"/>
    </source>
</evidence>
<reference evidence="4 7" key="2">
    <citation type="submission" date="2019-07" db="EMBL/GenBank/DDBJ databases">
        <title>Whole genome shotgun sequence of Myxococcus fulvus NBRC 100333.</title>
        <authorList>
            <person name="Hosoyama A."/>
            <person name="Uohara A."/>
            <person name="Ohji S."/>
            <person name="Ichikawa N."/>
        </authorList>
    </citation>
    <scope>NUCLEOTIDE SEQUENCE [LARGE SCALE GENOMIC DNA]</scope>
    <source>
        <strain evidence="4 7">NBRC 100333</strain>
    </source>
</reference>
<feature type="domain" description="RNA polymerase sigma factor 70 region 4 type 2" evidence="3">
    <location>
        <begin position="111"/>
        <end position="159"/>
    </location>
</feature>
<dbReference type="GO" id="GO:0016987">
    <property type="term" value="F:sigma factor activity"/>
    <property type="evidence" value="ECO:0007669"/>
    <property type="project" value="InterPro"/>
</dbReference>